<dbReference type="GO" id="GO:0008483">
    <property type="term" value="F:transaminase activity"/>
    <property type="evidence" value="ECO:0007669"/>
    <property type="project" value="UniProtKB-KW"/>
</dbReference>
<dbReference type="OrthoDB" id="5978656at2759"/>
<keyword evidence="1" id="KW-0663">Pyridoxal phosphate</keyword>
<accession>A0A210QDP5</accession>
<dbReference type="EMBL" id="NEDP02004067">
    <property type="protein sequence ID" value="OWF46862.1"/>
    <property type="molecule type" value="Genomic_DNA"/>
</dbReference>
<comment type="caution">
    <text evidence="3">The sequence shown here is derived from an EMBL/GenBank/DDBJ whole genome shotgun (WGS) entry which is preliminary data.</text>
</comment>
<evidence type="ECO:0000259" key="2">
    <source>
        <dbReference type="Pfam" id="PF00266"/>
    </source>
</evidence>
<protein>
    <submittedName>
        <fullName evidence="3">Aminotransferase</fullName>
    </submittedName>
</protein>
<feature type="domain" description="Aminotransferase class V" evidence="2">
    <location>
        <begin position="38"/>
        <end position="312"/>
    </location>
</feature>
<name>A0A210QDP5_MIZYE</name>
<keyword evidence="3" id="KW-0032">Aminotransferase</keyword>
<gene>
    <name evidence="3" type="ORF">KP79_PYT07105</name>
</gene>
<dbReference type="Gene3D" id="3.90.1150.10">
    <property type="entry name" value="Aspartate Aminotransferase, domain 1"/>
    <property type="match status" value="1"/>
</dbReference>
<keyword evidence="4" id="KW-1185">Reference proteome</keyword>
<evidence type="ECO:0000256" key="1">
    <source>
        <dbReference type="ARBA" id="ARBA00022898"/>
    </source>
</evidence>
<dbReference type="Gene3D" id="3.40.640.10">
    <property type="entry name" value="Type I PLP-dependent aspartate aminotransferase-like (Major domain)"/>
    <property type="match status" value="1"/>
</dbReference>
<dbReference type="InterPro" id="IPR015421">
    <property type="entry name" value="PyrdxlP-dep_Trfase_major"/>
</dbReference>
<dbReference type="InterPro" id="IPR015422">
    <property type="entry name" value="PyrdxlP-dep_Trfase_small"/>
</dbReference>
<proteinExistence type="predicted"/>
<dbReference type="Proteomes" id="UP000242188">
    <property type="component" value="Unassembled WGS sequence"/>
</dbReference>
<dbReference type="InterPro" id="IPR015424">
    <property type="entry name" value="PyrdxlP-dep_Trfase"/>
</dbReference>
<evidence type="ECO:0000313" key="4">
    <source>
        <dbReference type="Proteomes" id="UP000242188"/>
    </source>
</evidence>
<sequence>MESLQEQFPEFGTKLRQTDFVLEEGYTFINHGYVDAVPKAVIAAEQRFKDETRRQPANYFLRKQLSTWIKGRDSVADFLNADPKDVVLVPNVTTGISSILMSIPFKTADTILLTNQAYPCINNACSQTLHHNKGVKTKVVNIDVPIQDNAQVVNLYQEALDNDPSVRVVVMEYIPCPCTVQLPVEEIIQLCQKRNVITVIDGAHAPGHIQLNLDKMEADFFTANFYKWMFVPWGCGFVWKNKKVTFPLRCLTSSSPNDDMVSQFCLQGFKEDSSISTLPTAVEYIQIKGGLERISAYNTRLLQMASDHLISLWNTSKLPIPSSMEPPFLRMIRLPEVPGFGTSQEDANSLMDLMYDNYHIDVSLKSVNNQLYVRLSVQIYNCLDDYKKFGEAVMSLAEKGKIRNSEC</sequence>
<organism evidence="3 4">
    <name type="scientific">Mizuhopecten yessoensis</name>
    <name type="common">Japanese scallop</name>
    <name type="synonym">Patinopecten yessoensis</name>
    <dbReference type="NCBI Taxonomy" id="6573"/>
    <lineage>
        <taxon>Eukaryota</taxon>
        <taxon>Metazoa</taxon>
        <taxon>Spiralia</taxon>
        <taxon>Lophotrochozoa</taxon>
        <taxon>Mollusca</taxon>
        <taxon>Bivalvia</taxon>
        <taxon>Autobranchia</taxon>
        <taxon>Pteriomorphia</taxon>
        <taxon>Pectinida</taxon>
        <taxon>Pectinoidea</taxon>
        <taxon>Pectinidae</taxon>
        <taxon>Mizuhopecten</taxon>
    </lineage>
</organism>
<dbReference type="PANTHER" id="PTHR43092">
    <property type="entry name" value="L-CYSTEINE DESULFHYDRASE"/>
    <property type="match status" value="1"/>
</dbReference>
<dbReference type="Pfam" id="PF00266">
    <property type="entry name" value="Aminotran_5"/>
    <property type="match status" value="1"/>
</dbReference>
<dbReference type="SUPFAM" id="SSF53383">
    <property type="entry name" value="PLP-dependent transferases"/>
    <property type="match status" value="1"/>
</dbReference>
<dbReference type="STRING" id="6573.A0A210QDP5"/>
<keyword evidence="3" id="KW-0808">Transferase</keyword>
<evidence type="ECO:0000313" key="3">
    <source>
        <dbReference type="EMBL" id="OWF46862.1"/>
    </source>
</evidence>
<dbReference type="AlphaFoldDB" id="A0A210QDP5"/>
<dbReference type="InterPro" id="IPR000192">
    <property type="entry name" value="Aminotrans_V_dom"/>
</dbReference>
<reference evidence="3 4" key="1">
    <citation type="journal article" date="2017" name="Nat. Ecol. Evol.">
        <title>Scallop genome provides insights into evolution of bilaterian karyotype and development.</title>
        <authorList>
            <person name="Wang S."/>
            <person name="Zhang J."/>
            <person name="Jiao W."/>
            <person name="Li J."/>
            <person name="Xun X."/>
            <person name="Sun Y."/>
            <person name="Guo X."/>
            <person name="Huan P."/>
            <person name="Dong B."/>
            <person name="Zhang L."/>
            <person name="Hu X."/>
            <person name="Sun X."/>
            <person name="Wang J."/>
            <person name="Zhao C."/>
            <person name="Wang Y."/>
            <person name="Wang D."/>
            <person name="Huang X."/>
            <person name="Wang R."/>
            <person name="Lv J."/>
            <person name="Li Y."/>
            <person name="Zhang Z."/>
            <person name="Liu B."/>
            <person name="Lu W."/>
            <person name="Hui Y."/>
            <person name="Liang J."/>
            <person name="Zhou Z."/>
            <person name="Hou R."/>
            <person name="Li X."/>
            <person name="Liu Y."/>
            <person name="Li H."/>
            <person name="Ning X."/>
            <person name="Lin Y."/>
            <person name="Zhao L."/>
            <person name="Xing Q."/>
            <person name="Dou J."/>
            <person name="Li Y."/>
            <person name="Mao J."/>
            <person name="Guo H."/>
            <person name="Dou H."/>
            <person name="Li T."/>
            <person name="Mu C."/>
            <person name="Jiang W."/>
            <person name="Fu Q."/>
            <person name="Fu X."/>
            <person name="Miao Y."/>
            <person name="Liu J."/>
            <person name="Yu Q."/>
            <person name="Li R."/>
            <person name="Liao H."/>
            <person name="Li X."/>
            <person name="Kong Y."/>
            <person name="Jiang Z."/>
            <person name="Chourrout D."/>
            <person name="Li R."/>
            <person name="Bao Z."/>
        </authorList>
    </citation>
    <scope>NUCLEOTIDE SEQUENCE [LARGE SCALE GENOMIC DNA]</scope>
    <source>
        <strain evidence="3 4">PY_sf001</strain>
    </source>
</reference>
<dbReference type="PANTHER" id="PTHR43092:SF4">
    <property type="entry name" value="AMINOTRANSFERASE CLASS V DOMAIN-CONTAINING PROTEIN"/>
    <property type="match status" value="1"/>
</dbReference>